<reference evidence="2" key="2">
    <citation type="submission" date="2015-01" db="EMBL/GenBank/DDBJ databases">
        <title>Evolutionary Origins and Diversification of the Mycorrhizal Mutualists.</title>
        <authorList>
            <consortium name="DOE Joint Genome Institute"/>
            <consortium name="Mycorrhizal Genomics Consortium"/>
            <person name="Kohler A."/>
            <person name="Kuo A."/>
            <person name="Nagy L.G."/>
            <person name="Floudas D."/>
            <person name="Copeland A."/>
            <person name="Barry K.W."/>
            <person name="Cichocki N."/>
            <person name="Veneault-Fourrey C."/>
            <person name="LaButti K."/>
            <person name="Lindquist E.A."/>
            <person name="Lipzen A."/>
            <person name="Lundell T."/>
            <person name="Morin E."/>
            <person name="Murat C."/>
            <person name="Riley R."/>
            <person name="Ohm R."/>
            <person name="Sun H."/>
            <person name="Tunlid A."/>
            <person name="Henrissat B."/>
            <person name="Grigoriev I.V."/>
            <person name="Hibbett D.S."/>
            <person name="Martin F."/>
        </authorList>
    </citation>
    <scope>NUCLEOTIDE SEQUENCE [LARGE SCALE GENOMIC DNA]</scope>
    <source>
        <strain evidence="2">F 1598</strain>
    </source>
</reference>
<proteinExistence type="predicted"/>
<evidence type="ECO:0000313" key="1">
    <source>
        <dbReference type="EMBL" id="KIM79549.1"/>
    </source>
</evidence>
<reference evidence="1 2" key="1">
    <citation type="submission" date="2014-04" db="EMBL/GenBank/DDBJ databases">
        <authorList>
            <consortium name="DOE Joint Genome Institute"/>
            <person name="Kuo A."/>
            <person name="Tarkka M."/>
            <person name="Buscot F."/>
            <person name="Kohler A."/>
            <person name="Nagy L.G."/>
            <person name="Floudas D."/>
            <person name="Copeland A."/>
            <person name="Barry K.W."/>
            <person name="Cichocki N."/>
            <person name="Veneault-Fourrey C."/>
            <person name="LaButti K."/>
            <person name="Lindquist E.A."/>
            <person name="Lipzen A."/>
            <person name="Lundell T."/>
            <person name="Morin E."/>
            <person name="Murat C."/>
            <person name="Sun H."/>
            <person name="Tunlid A."/>
            <person name="Henrissat B."/>
            <person name="Grigoriev I.V."/>
            <person name="Hibbett D.S."/>
            <person name="Martin F."/>
            <person name="Nordberg H.P."/>
            <person name="Cantor M.N."/>
            <person name="Hua S.X."/>
        </authorList>
    </citation>
    <scope>NUCLEOTIDE SEQUENCE [LARGE SCALE GENOMIC DNA]</scope>
    <source>
        <strain evidence="1 2">F 1598</strain>
    </source>
</reference>
<dbReference type="HOGENOM" id="CLU_1652837_0_0_1"/>
<dbReference type="EMBL" id="KN833009">
    <property type="protein sequence ID" value="KIM79549.1"/>
    <property type="molecule type" value="Genomic_DNA"/>
</dbReference>
<protein>
    <submittedName>
        <fullName evidence="1">Uncharacterized protein</fullName>
    </submittedName>
</protein>
<name>A0A0C3FIF5_PILCF</name>
<organism evidence="1 2">
    <name type="scientific">Piloderma croceum (strain F 1598)</name>
    <dbReference type="NCBI Taxonomy" id="765440"/>
    <lineage>
        <taxon>Eukaryota</taxon>
        <taxon>Fungi</taxon>
        <taxon>Dikarya</taxon>
        <taxon>Basidiomycota</taxon>
        <taxon>Agaricomycotina</taxon>
        <taxon>Agaricomycetes</taxon>
        <taxon>Agaricomycetidae</taxon>
        <taxon>Atheliales</taxon>
        <taxon>Atheliaceae</taxon>
        <taxon>Piloderma</taxon>
    </lineage>
</organism>
<keyword evidence="2" id="KW-1185">Reference proteome</keyword>
<evidence type="ECO:0000313" key="2">
    <source>
        <dbReference type="Proteomes" id="UP000054166"/>
    </source>
</evidence>
<gene>
    <name evidence="1" type="ORF">PILCRDRAFT_559916</name>
</gene>
<dbReference type="Proteomes" id="UP000054166">
    <property type="component" value="Unassembled WGS sequence"/>
</dbReference>
<accession>A0A0C3FIF5</accession>
<dbReference type="AlphaFoldDB" id="A0A0C3FIF5"/>
<sequence length="160" mass="18406">MYLGGPSGSSPLRFVPAKFSNTTLRHQIWLSYIRNKLKAARLSQEQCPHAHLTAGARDIAGFQDCIVTRTHSPDSPHFHTLLVSETCPILLIRRSKSTRCILFLNSALLPRLEHQCLMLSKRVHQWTRQTRSITEDIVRTSLWRNADQRDRPVSHQLWAC</sequence>
<dbReference type="InParanoid" id="A0A0C3FIF5"/>